<evidence type="ECO:0000313" key="2">
    <source>
        <dbReference type="Proteomes" id="UP000499080"/>
    </source>
</evidence>
<dbReference type="EMBL" id="BGPR01000764">
    <property type="protein sequence ID" value="GBM34586.1"/>
    <property type="molecule type" value="Genomic_DNA"/>
</dbReference>
<reference evidence="1 2" key="1">
    <citation type="journal article" date="2019" name="Sci. Rep.">
        <title>Orb-weaving spider Araneus ventricosus genome elucidates the spidroin gene catalogue.</title>
        <authorList>
            <person name="Kono N."/>
            <person name="Nakamura H."/>
            <person name="Ohtoshi R."/>
            <person name="Moran D.A.P."/>
            <person name="Shinohara A."/>
            <person name="Yoshida Y."/>
            <person name="Fujiwara M."/>
            <person name="Mori M."/>
            <person name="Tomita M."/>
            <person name="Arakawa K."/>
        </authorList>
    </citation>
    <scope>NUCLEOTIDE SEQUENCE [LARGE SCALE GENOMIC DNA]</scope>
</reference>
<accession>A0A4Y2F2P5</accession>
<dbReference type="AlphaFoldDB" id="A0A4Y2F2P5"/>
<dbReference type="Proteomes" id="UP000499080">
    <property type="component" value="Unassembled WGS sequence"/>
</dbReference>
<gene>
    <name evidence="1" type="ORF">AVEN_171633_1</name>
</gene>
<comment type="caution">
    <text evidence="1">The sequence shown here is derived from an EMBL/GenBank/DDBJ whole genome shotgun (WGS) entry which is preliminary data.</text>
</comment>
<protein>
    <submittedName>
        <fullName evidence="1">Uncharacterized protein</fullName>
    </submittedName>
</protein>
<evidence type="ECO:0000313" key="1">
    <source>
        <dbReference type="EMBL" id="GBM34586.1"/>
    </source>
</evidence>
<name>A0A4Y2F2P5_ARAVE</name>
<sequence length="118" mass="13267">MMHVFSVTECLIDRTFCRIELELQNLITGFVENLPLQQLRNVWIQHDGALPHKSLNVKLYLMETSQNQVIGYGGFVERPRAHRIGLLLMGTDKGAGICDPSANIAGSSKTHYWSLCIP</sequence>
<proteinExistence type="predicted"/>
<keyword evidence="2" id="KW-1185">Reference proteome</keyword>
<organism evidence="1 2">
    <name type="scientific">Araneus ventricosus</name>
    <name type="common">Orbweaver spider</name>
    <name type="synonym">Epeira ventricosa</name>
    <dbReference type="NCBI Taxonomy" id="182803"/>
    <lineage>
        <taxon>Eukaryota</taxon>
        <taxon>Metazoa</taxon>
        <taxon>Ecdysozoa</taxon>
        <taxon>Arthropoda</taxon>
        <taxon>Chelicerata</taxon>
        <taxon>Arachnida</taxon>
        <taxon>Araneae</taxon>
        <taxon>Araneomorphae</taxon>
        <taxon>Entelegynae</taxon>
        <taxon>Araneoidea</taxon>
        <taxon>Araneidae</taxon>
        <taxon>Araneus</taxon>
    </lineage>
</organism>